<evidence type="ECO:0000256" key="1">
    <source>
        <dbReference type="SAM" id="SignalP"/>
    </source>
</evidence>
<keyword evidence="1" id="KW-0732">Signal</keyword>
<dbReference type="AlphaFoldDB" id="A0A1G9SB37"/>
<dbReference type="eggNOG" id="ENOG5030MTP">
    <property type="taxonomic scope" value="Bacteria"/>
</dbReference>
<evidence type="ECO:0008006" key="4">
    <source>
        <dbReference type="Google" id="ProtNLM"/>
    </source>
</evidence>
<dbReference type="Proteomes" id="UP000183376">
    <property type="component" value="Chromosome I"/>
</dbReference>
<name>A0A1G9SB37_ALLAB</name>
<protein>
    <recommendedName>
        <fullName evidence="4">Peptidase inhibitor family I36</fullName>
    </recommendedName>
</protein>
<organism evidence="2 3">
    <name type="scientific">Allokutzneria albata</name>
    <name type="common">Kibdelosporangium albatum</name>
    <dbReference type="NCBI Taxonomy" id="211114"/>
    <lineage>
        <taxon>Bacteria</taxon>
        <taxon>Bacillati</taxon>
        <taxon>Actinomycetota</taxon>
        <taxon>Actinomycetes</taxon>
        <taxon>Pseudonocardiales</taxon>
        <taxon>Pseudonocardiaceae</taxon>
        <taxon>Allokutzneria</taxon>
    </lineage>
</organism>
<evidence type="ECO:0000313" key="3">
    <source>
        <dbReference type="Proteomes" id="UP000183376"/>
    </source>
</evidence>
<dbReference type="RefSeq" id="WP_030432205.1">
    <property type="nucleotide sequence ID" value="NZ_JOEF01000024.1"/>
</dbReference>
<proteinExistence type="predicted"/>
<dbReference type="EMBL" id="LT629701">
    <property type="protein sequence ID" value="SDM32723.1"/>
    <property type="molecule type" value="Genomic_DNA"/>
</dbReference>
<keyword evidence="3" id="KW-1185">Reference proteome</keyword>
<accession>A0A1G9SB37</accession>
<evidence type="ECO:0000313" key="2">
    <source>
        <dbReference type="EMBL" id="SDM32723.1"/>
    </source>
</evidence>
<dbReference type="OrthoDB" id="3695075at2"/>
<gene>
    <name evidence="2" type="ORF">SAMN04489726_1038</name>
</gene>
<sequence>MKTRFAVAALAATFAVASVAGTAHADGDNTLGPFGYNDLKLGQSEQAAVETGLLVDGEGDQVCRRYYFAPSEGSSPRASGVWISGLRGVTLIGATSRMRTAEGITEGASLHSLRQHYPQLVQDPDSDWIHSTPAPGNPSAKYRFVVYGGVVDSFVLELNDRASC</sequence>
<feature type="chain" id="PRO_5009245462" description="Peptidase inhibitor family I36" evidence="1">
    <location>
        <begin position="26"/>
        <end position="164"/>
    </location>
</feature>
<feature type="signal peptide" evidence="1">
    <location>
        <begin position="1"/>
        <end position="25"/>
    </location>
</feature>
<reference evidence="2 3" key="1">
    <citation type="submission" date="2016-10" db="EMBL/GenBank/DDBJ databases">
        <authorList>
            <person name="de Groot N.N."/>
        </authorList>
    </citation>
    <scope>NUCLEOTIDE SEQUENCE [LARGE SCALE GENOMIC DNA]</scope>
    <source>
        <strain evidence="2 3">DSM 44149</strain>
    </source>
</reference>